<comment type="caution">
    <text evidence="1">The sequence shown here is derived from an EMBL/GenBank/DDBJ whole genome shotgun (WGS) entry which is preliminary data.</text>
</comment>
<reference evidence="1 2" key="1">
    <citation type="submission" date="2018-06" db="EMBL/GenBank/DDBJ databases">
        <title>Spirosoma sp. HMF3257 Genome sequencing and assembly.</title>
        <authorList>
            <person name="Kang H."/>
            <person name="Cha I."/>
            <person name="Kim H."/>
            <person name="Kang J."/>
            <person name="Joh K."/>
        </authorList>
    </citation>
    <scope>NUCLEOTIDE SEQUENCE [LARGE SCALE GENOMIC DNA]</scope>
    <source>
        <strain evidence="1 2">HMF3257</strain>
    </source>
</reference>
<evidence type="ECO:0000313" key="1">
    <source>
        <dbReference type="EMBL" id="RAI73435.1"/>
    </source>
</evidence>
<organism evidence="1 2">
    <name type="scientific">Spirosoma telluris</name>
    <dbReference type="NCBI Taxonomy" id="2183553"/>
    <lineage>
        <taxon>Bacteria</taxon>
        <taxon>Pseudomonadati</taxon>
        <taxon>Bacteroidota</taxon>
        <taxon>Cytophagia</taxon>
        <taxon>Cytophagales</taxon>
        <taxon>Cytophagaceae</taxon>
        <taxon>Spirosoma</taxon>
    </lineage>
</organism>
<keyword evidence="2" id="KW-1185">Reference proteome</keyword>
<protein>
    <submittedName>
        <fullName evidence="1">Uncharacterized protein</fullName>
    </submittedName>
</protein>
<evidence type="ECO:0000313" key="2">
    <source>
        <dbReference type="Proteomes" id="UP000249016"/>
    </source>
</evidence>
<dbReference type="EMBL" id="QLII01000001">
    <property type="protein sequence ID" value="RAI73435.1"/>
    <property type="molecule type" value="Genomic_DNA"/>
</dbReference>
<name>A0A327NES4_9BACT</name>
<gene>
    <name evidence="1" type="ORF">HMF3257_01460</name>
</gene>
<dbReference type="Proteomes" id="UP000249016">
    <property type="component" value="Unassembled WGS sequence"/>
</dbReference>
<dbReference type="OrthoDB" id="1091532at2"/>
<dbReference type="AlphaFoldDB" id="A0A327NES4"/>
<proteinExistence type="predicted"/>
<sequence length="559" mass="60897">MLVLSPVAGIAQSIDLDASRQANRKENFSIGGAVGLNAVYNDPAYAGVPPVSYFLSGQLDVRVRGYSLPIAFSYSNRTFTYSQPFSFNQFSINPAYKWIRASIGTTYMTFSPYSLNGHQFQGVGLTLSPNKFTINLMYGRLLKAVQGDSITLPSYRRMGMGVKAVYNSGTYKVGVTAFQATDDASSLQFPTSIDGDITPKKNLVLGFEAGITFFKALQLNAEYNTSALTTNSQAEGENRVGHSLMGALAHGNSTTQFFNALRASIAYNIASTQTLVSLGYDRVDPSYQTLGGYYFVNDFENLTANLSQTLFKGKVLATGTIGYQHDNLKLLKSSTQKRVVGSLNINANPTPNLSLGLSYSNFSSYTNLRTVFDQIKKNSPFDQLDTLQFTQIAQNLTTNLTYLINPTPEHSRILSANVSMMQSADQQGNAVHVGNLSQFVTTTLNFTDNHPKKWLALNGGLNFNYNGIGATNQVSFGPIVGVQKGFLTNKLKTSGSVAYILTRSDTYNSTSVNLRGLVSYDINLHNRLAATIGYTGLAATETLAGRSYLSITAGYNYRF</sequence>
<dbReference type="RefSeq" id="WP_111340315.1">
    <property type="nucleotide sequence ID" value="NZ_QLII01000001.1"/>
</dbReference>
<accession>A0A327NES4</accession>